<dbReference type="Pfam" id="PF00067">
    <property type="entry name" value="p450"/>
    <property type="match status" value="1"/>
</dbReference>
<dbReference type="PRINTS" id="PR00385">
    <property type="entry name" value="P450"/>
</dbReference>
<dbReference type="InterPro" id="IPR017972">
    <property type="entry name" value="Cyt_P450_CS"/>
</dbReference>
<dbReference type="InterPro" id="IPR036396">
    <property type="entry name" value="Cyt_P450_sf"/>
</dbReference>
<proteinExistence type="inferred from homology"/>
<dbReference type="RefSeq" id="WP_345525410.1">
    <property type="nucleotide sequence ID" value="NZ_BAABKN010000005.1"/>
</dbReference>
<organism evidence="3 4">
    <name type="scientific">Nocardioides endophyticus</name>
    <dbReference type="NCBI Taxonomy" id="1353775"/>
    <lineage>
        <taxon>Bacteria</taxon>
        <taxon>Bacillati</taxon>
        <taxon>Actinomycetota</taxon>
        <taxon>Actinomycetes</taxon>
        <taxon>Propionibacteriales</taxon>
        <taxon>Nocardioidaceae</taxon>
        <taxon>Nocardioides</taxon>
    </lineage>
</organism>
<dbReference type="PRINTS" id="PR00359">
    <property type="entry name" value="BP450"/>
</dbReference>
<reference evidence="4" key="1">
    <citation type="journal article" date="2019" name="Int. J. Syst. Evol. Microbiol.">
        <title>The Global Catalogue of Microorganisms (GCM) 10K type strain sequencing project: providing services to taxonomists for standard genome sequencing and annotation.</title>
        <authorList>
            <consortium name="The Broad Institute Genomics Platform"/>
            <consortium name="The Broad Institute Genome Sequencing Center for Infectious Disease"/>
            <person name="Wu L."/>
            <person name="Ma J."/>
        </authorList>
    </citation>
    <scope>NUCLEOTIDE SEQUENCE [LARGE SCALE GENOMIC DNA]</scope>
    <source>
        <strain evidence="4">JCM 18532</strain>
    </source>
</reference>
<dbReference type="PROSITE" id="PS00086">
    <property type="entry name" value="CYTOCHROME_P450"/>
    <property type="match status" value="1"/>
</dbReference>
<dbReference type="InterPro" id="IPR001128">
    <property type="entry name" value="Cyt_P450"/>
</dbReference>
<dbReference type="PANTHER" id="PTHR46696:SF4">
    <property type="entry name" value="BIOTIN BIOSYNTHESIS CYTOCHROME P450"/>
    <property type="match status" value="1"/>
</dbReference>
<dbReference type="Proteomes" id="UP001499882">
    <property type="component" value="Unassembled WGS sequence"/>
</dbReference>
<dbReference type="PANTHER" id="PTHR46696">
    <property type="entry name" value="P450, PUTATIVE (EUROFUNG)-RELATED"/>
    <property type="match status" value="1"/>
</dbReference>
<keyword evidence="2" id="KW-0349">Heme</keyword>
<evidence type="ECO:0000256" key="2">
    <source>
        <dbReference type="RuleBase" id="RU000461"/>
    </source>
</evidence>
<dbReference type="CDD" id="cd20625">
    <property type="entry name" value="CYP164-like"/>
    <property type="match status" value="1"/>
</dbReference>
<dbReference type="SUPFAM" id="SSF48264">
    <property type="entry name" value="Cytochrome P450"/>
    <property type="match status" value="1"/>
</dbReference>
<evidence type="ECO:0000256" key="1">
    <source>
        <dbReference type="ARBA" id="ARBA00010617"/>
    </source>
</evidence>
<accession>A0ABP8YH07</accession>
<evidence type="ECO:0000313" key="4">
    <source>
        <dbReference type="Proteomes" id="UP001499882"/>
    </source>
</evidence>
<dbReference type="EMBL" id="BAABKN010000005">
    <property type="protein sequence ID" value="GAA4728170.1"/>
    <property type="molecule type" value="Genomic_DNA"/>
</dbReference>
<keyword evidence="2" id="KW-0503">Monooxygenase</keyword>
<evidence type="ECO:0000313" key="3">
    <source>
        <dbReference type="EMBL" id="GAA4728170.1"/>
    </source>
</evidence>
<keyword evidence="4" id="KW-1185">Reference proteome</keyword>
<comment type="similarity">
    <text evidence="1 2">Belongs to the cytochrome P450 family.</text>
</comment>
<gene>
    <name evidence="3" type="ORF">GCM10023350_09150</name>
</gene>
<name>A0ABP8YH07_9ACTN</name>
<sequence>MDQDFTDPMDIETVRCPFPFYESLRNHAGPWDLPNVGFSLIGRYEDVSYALADVDDFTAKVGPGLSRRMTPEVRAVLAEGYPRMNTLLANDPPSHTRYRSLVKSAFSPRRVRSMEPSVRRVAQELAADLAAAGDDADFVELFAQKLPLMVIADALGVPRKDLPAFKRWSDDSVAPLGGMITPERELECHRSVNELQAYMVERIEERRAAPQDDLLTDLIQAQTEDQQPLTIPEILAIVHVILVAGNETTTNLISSCMLMLLDHPDVEERARTDSDYLARVVEETLRREAPVQGTGRMNRGQVSLADEKVTETTRIMAMIGAANLDESVFENAQDFNPERSNVRSHLAFGKGIHTCLGSSLARLEALVAFEELFATFERFGLAANRDALAYHPNFILRALESLPLQTVAQRSGEGHGCPVRSAAVEG</sequence>
<dbReference type="InterPro" id="IPR002397">
    <property type="entry name" value="Cyt_P450_B"/>
</dbReference>
<protein>
    <submittedName>
        <fullName evidence="3">Cytochrome P450</fullName>
    </submittedName>
</protein>
<comment type="caution">
    <text evidence="3">The sequence shown here is derived from an EMBL/GenBank/DDBJ whole genome shotgun (WGS) entry which is preliminary data.</text>
</comment>
<keyword evidence="2" id="KW-0560">Oxidoreductase</keyword>
<keyword evidence="2" id="KW-0479">Metal-binding</keyword>
<dbReference type="Gene3D" id="1.10.630.10">
    <property type="entry name" value="Cytochrome P450"/>
    <property type="match status" value="1"/>
</dbReference>
<keyword evidence="2" id="KW-0408">Iron</keyword>